<dbReference type="InterPro" id="IPR036866">
    <property type="entry name" value="RibonucZ/Hydroxyglut_hydro"/>
</dbReference>
<protein>
    <recommendedName>
        <fullName evidence="1">Metallo-beta-lactamase domain-containing protein</fullName>
    </recommendedName>
</protein>
<dbReference type="SMART" id="SM00849">
    <property type="entry name" value="Lactamase_B"/>
    <property type="match status" value="1"/>
</dbReference>
<feature type="domain" description="Metallo-beta-lactamase" evidence="1">
    <location>
        <begin position="30"/>
        <end position="239"/>
    </location>
</feature>
<organism evidence="2">
    <name type="scientific">marine metagenome</name>
    <dbReference type="NCBI Taxonomy" id="408172"/>
    <lineage>
        <taxon>unclassified sequences</taxon>
        <taxon>metagenomes</taxon>
        <taxon>ecological metagenomes</taxon>
    </lineage>
</organism>
<dbReference type="EMBL" id="UINC01062091">
    <property type="protein sequence ID" value="SVB88358.1"/>
    <property type="molecule type" value="Genomic_DNA"/>
</dbReference>
<dbReference type="PANTHER" id="PTHR42663">
    <property type="entry name" value="HYDROLASE C777.06C-RELATED-RELATED"/>
    <property type="match status" value="1"/>
</dbReference>
<dbReference type="AlphaFoldDB" id="A0A382HM40"/>
<dbReference type="CDD" id="cd07715">
    <property type="entry name" value="TaR3-like_MBL-fold"/>
    <property type="match status" value="1"/>
</dbReference>
<gene>
    <name evidence="2" type="ORF">METZ01_LOCUS241212</name>
</gene>
<dbReference type="Gene3D" id="3.60.15.10">
    <property type="entry name" value="Ribonuclease Z/Hydroxyacylglutathione hydrolase-like"/>
    <property type="match status" value="1"/>
</dbReference>
<dbReference type="InterPro" id="IPR001279">
    <property type="entry name" value="Metallo-B-lactamas"/>
</dbReference>
<sequence length="250" mass="27586">MWSRFMIVSFWGVRGSIPVPGKSTIRYGGNTPCVTIEQDDTLIIIDCGTGLRVLGQKLFAESGGDPIKAHILISHTHWDHIQGFPFFTPAFIPKNSFTIYGAKGVNRQIEDTLAGQMESPYFPVALEAMAATLSFEAIDEQTFTIGNLEIETYNLNHPGNALGFRINGVDGSMVYISDHEPFYRLTTTALAGGEDDQEKIDFAKSRDSAYTDFIKGADLLIEDSPYTKDEYTSRAGWGHACIDDVVEIAL</sequence>
<reference evidence="2" key="1">
    <citation type="submission" date="2018-05" db="EMBL/GenBank/DDBJ databases">
        <authorList>
            <person name="Lanie J.A."/>
            <person name="Ng W.-L."/>
            <person name="Kazmierczak K.M."/>
            <person name="Andrzejewski T.M."/>
            <person name="Davidsen T.M."/>
            <person name="Wayne K.J."/>
            <person name="Tettelin H."/>
            <person name="Glass J.I."/>
            <person name="Rusch D."/>
            <person name="Podicherti R."/>
            <person name="Tsui H.-C.T."/>
            <person name="Winkler M.E."/>
        </authorList>
    </citation>
    <scope>NUCLEOTIDE SEQUENCE</scope>
</reference>
<dbReference type="PANTHER" id="PTHR42663:SF4">
    <property type="entry name" value="SLL1036 PROTEIN"/>
    <property type="match status" value="1"/>
</dbReference>
<name>A0A382HM40_9ZZZZ</name>
<dbReference type="SUPFAM" id="SSF56281">
    <property type="entry name" value="Metallo-hydrolase/oxidoreductase"/>
    <property type="match status" value="1"/>
</dbReference>
<proteinExistence type="predicted"/>
<dbReference type="Pfam" id="PF12706">
    <property type="entry name" value="Lactamase_B_2"/>
    <property type="match status" value="1"/>
</dbReference>
<evidence type="ECO:0000313" key="2">
    <source>
        <dbReference type="EMBL" id="SVB88358.1"/>
    </source>
</evidence>
<evidence type="ECO:0000259" key="1">
    <source>
        <dbReference type="SMART" id="SM00849"/>
    </source>
</evidence>
<feature type="non-terminal residue" evidence="2">
    <location>
        <position position="250"/>
    </location>
</feature>
<accession>A0A382HM40</accession>